<dbReference type="Proteomes" id="UP001151760">
    <property type="component" value="Unassembled WGS sequence"/>
</dbReference>
<accession>A0ABQ5CWC1</accession>
<comment type="caution">
    <text evidence="2">The sequence shown here is derived from an EMBL/GenBank/DDBJ whole genome shotgun (WGS) entry which is preliminary data.</text>
</comment>
<evidence type="ECO:0000313" key="2">
    <source>
        <dbReference type="EMBL" id="GJT30603.1"/>
    </source>
</evidence>
<proteinExistence type="predicted"/>
<dbReference type="EMBL" id="BQNB010014640">
    <property type="protein sequence ID" value="GJT30603.1"/>
    <property type="molecule type" value="Genomic_DNA"/>
</dbReference>
<feature type="region of interest" description="Disordered" evidence="1">
    <location>
        <begin position="80"/>
        <end position="117"/>
    </location>
</feature>
<reference evidence="2" key="1">
    <citation type="journal article" date="2022" name="Int. J. Mol. Sci.">
        <title>Draft Genome of Tanacetum Coccineum: Genomic Comparison of Closely Related Tanacetum-Family Plants.</title>
        <authorList>
            <person name="Yamashiro T."/>
            <person name="Shiraishi A."/>
            <person name="Nakayama K."/>
            <person name="Satake H."/>
        </authorList>
    </citation>
    <scope>NUCLEOTIDE SEQUENCE</scope>
</reference>
<keyword evidence="3" id="KW-1185">Reference proteome</keyword>
<organism evidence="2 3">
    <name type="scientific">Tanacetum coccineum</name>
    <dbReference type="NCBI Taxonomy" id="301880"/>
    <lineage>
        <taxon>Eukaryota</taxon>
        <taxon>Viridiplantae</taxon>
        <taxon>Streptophyta</taxon>
        <taxon>Embryophyta</taxon>
        <taxon>Tracheophyta</taxon>
        <taxon>Spermatophyta</taxon>
        <taxon>Magnoliopsida</taxon>
        <taxon>eudicotyledons</taxon>
        <taxon>Gunneridae</taxon>
        <taxon>Pentapetalae</taxon>
        <taxon>asterids</taxon>
        <taxon>campanulids</taxon>
        <taxon>Asterales</taxon>
        <taxon>Asteraceae</taxon>
        <taxon>Asteroideae</taxon>
        <taxon>Anthemideae</taxon>
        <taxon>Anthemidinae</taxon>
        <taxon>Tanacetum</taxon>
    </lineage>
</organism>
<feature type="compositionally biased region" description="Low complexity" evidence="1">
    <location>
        <begin position="97"/>
        <end position="106"/>
    </location>
</feature>
<name>A0ABQ5CWC1_9ASTR</name>
<sequence>MPLTNLEHSPRERPGLGIVKYTKPDTQDSSSKSVSDPIIVRNTKPVTTSVPTKLKNDEHESKINELTKLIQMLMNEKVKSSQKIQESKHVILRTESSKSVNSSQKSQESKLRLYKQC</sequence>
<evidence type="ECO:0000256" key="1">
    <source>
        <dbReference type="SAM" id="MobiDB-lite"/>
    </source>
</evidence>
<feature type="region of interest" description="Disordered" evidence="1">
    <location>
        <begin position="1"/>
        <end position="44"/>
    </location>
</feature>
<reference evidence="2" key="2">
    <citation type="submission" date="2022-01" db="EMBL/GenBank/DDBJ databases">
        <authorList>
            <person name="Yamashiro T."/>
            <person name="Shiraishi A."/>
            <person name="Satake H."/>
            <person name="Nakayama K."/>
        </authorList>
    </citation>
    <scope>NUCLEOTIDE SEQUENCE</scope>
</reference>
<evidence type="ECO:0008006" key="4">
    <source>
        <dbReference type="Google" id="ProtNLM"/>
    </source>
</evidence>
<protein>
    <recommendedName>
        <fullName evidence="4">Ty3-gypsy retrotransposon protein</fullName>
    </recommendedName>
</protein>
<gene>
    <name evidence="2" type="ORF">Tco_0910878</name>
</gene>
<evidence type="ECO:0000313" key="3">
    <source>
        <dbReference type="Proteomes" id="UP001151760"/>
    </source>
</evidence>